<protein>
    <submittedName>
        <fullName evidence="1">Transcriptional regulator PadR family protein</fullName>
    </submittedName>
</protein>
<dbReference type="InterPro" id="IPR036388">
    <property type="entry name" value="WH-like_DNA-bd_sf"/>
</dbReference>
<dbReference type="EMBL" id="CP000867">
    <property type="protein sequence ID" value="ABX00929.1"/>
    <property type="molecule type" value="Genomic_DNA"/>
</dbReference>
<proteinExistence type="predicted"/>
<dbReference type="STRING" id="444158.MmarC6_0105"/>
<gene>
    <name evidence="1" type="ordered locus">MmarC6_0105</name>
</gene>
<dbReference type="eggNOG" id="arCOG01057">
    <property type="taxonomic scope" value="Archaea"/>
</dbReference>
<evidence type="ECO:0000313" key="1">
    <source>
        <dbReference type="EMBL" id="ABX00929.1"/>
    </source>
</evidence>
<dbReference type="KEGG" id="mmx:MmarC6_0105"/>
<dbReference type="SUPFAM" id="SSF46785">
    <property type="entry name" value="Winged helix' DNA-binding domain"/>
    <property type="match status" value="1"/>
</dbReference>
<dbReference type="CDD" id="cd00090">
    <property type="entry name" value="HTH_ARSR"/>
    <property type="match status" value="1"/>
</dbReference>
<sequence length="120" mass="13841">MVLKTLTKKHVQNILELLGDGEERYLSEIQNELEVDTGNLSNLLNKLVKEHLVEKRREPLGEAMGKTYYKISEFGMEALDFYKLDEEFERNKNKIINQTNIKGNVKNVVNMGDNATVNLK</sequence>
<dbReference type="InterPro" id="IPR036390">
    <property type="entry name" value="WH_DNA-bd_sf"/>
</dbReference>
<dbReference type="HOGENOM" id="CLU_153628_0_0_2"/>
<organism evidence="1">
    <name type="scientific">Methanococcus maripaludis (strain C6 / ATCC BAA-1332)</name>
    <dbReference type="NCBI Taxonomy" id="444158"/>
    <lineage>
        <taxon>Archaea</taxon>
        <taxon>Methanobacteriati</taxon>
        <taxon>Methanobacteriota</taxon>
        <taxon>Methanomada group</taxon>
        <taxon>Methanococci</taxon>
        <taxon>Methanococcales</taxon>
        <taxon>Methanococcaceae</taxon>
        <taxon>Methanococcus</taxon>
    </lineage>
</organism>
<dbReference type="Gene3D" id="1.10.10.10">
    <property type="entry name" value="Winged helix-like DNA-binding domain superfamily/Winged helix DNA-binding domain"/>
    <property type="match status" value="1"/>
</dbReference>
<accession>A9A7I1</accession>
<name>A9A7I1_METM6</name>
<reference evidence="1" key="1">
    <citation type="submission" date="2007-10" db="EMBL/GenBank/DDBJ databases">
        <title>Complete sequence of Methanococcus maripaludis C6.</title>
        <authorList>
            <consortium name="US DOE Joint Genome Institute"/>
            <person name="Copeland A."/>
            <person name="Lucas S."/>
            <person name="Lapidus A."/>
            <person name="Barry K."/>
            <person name="Glavina del Rio T."/>
            <person name="Dalin E."/>
            <person name="Tice H."/>
            <person name="Pitluck S."/>
            <person name="Clum A."/>
            <person name="Schmutz J."/>
            <person name="Larimer F."/>
            <person name="Land M."/>
            <person name="Hauser L."/>
            <person name="Kyrpides N."/>
            <person name="Mikhailova N."/>
            <person name="Sieprawska-Lupa M."/>
            <person name="Whitman W.B."/>
            <person name="Richardson P."/>
        </authorList>
    </citation>
    <scope>NUCLEOTIDE SEQUENCE [LARGE SCALE GENOMIC DNA]</scope>
    <source>
        <strain evidence="1">C6</strain>
    </source>
</reference>
<dbReference type="AlphaFoldDB" id="A9A7I1"/>
<dbReference type="OrthoDB" id="62174at2157"/>
<dbReference type="PhylomeDB" id="A9A7I1"/>
<dbReference type="InterPro" id="IPR011991">
    <property type="entry name" value="ArsR-like_HTH"/>
</dbReference>